<dbReference type="SUPFAM" id="SSF52047">
    <property type="entry name" value="RNI-like"/>
    <property type="match status" value="1"/>
</dbReference>
<accession>M7TMU3</accession>
<gene>
    <name evidence="3" type="ORF">UCREL1_4968</name>
</gene>
<evidence type="ECO:0000313" key="3">
    <source>
        <dbReference type="EMBL" id="EMR68030.1"/>
    </source>
</evidence>
<sequence length="415" mass="47304">MRSKSRCDRLAPLPDELLLQIFEAVGRLSKSALCHVSRLNRRYHTLADSILYKTIQFNTPEHHLTFSQSLSRRPRRGSLIIGARLAYPDSELSHLSLDVPVHGSHYLASRFDGLSRTISTMSNLEMLDISVPNTLLHGIGTLFNGPFDLANLKTCTLFYQCPDDQYWDLQENIHIFAHPTLETLVIKRARLDHRGFDFIERPHQTSLKKLHLVECDINDDALSDILEFPEALREFVMTQLPEPEPELEESSDDIGDYVFALKSARHSLESVTIDFPFLAGYKALRMRDFAALRTLRLNWDYQLFGKTSKKPRLHSVGLPPELETLEFFNELGTDDEVNDLLLYTVQNKGIIASKFKTMIVVPGDDGDISKDLVEACKSSKLQLDIIGHFDEDSDEEAEEEQESEEQEVSKDAEVK</sequence>
<dbReference type="eggNOG" id="ENOG502SHZH">
    <property type="taxonomic scope" value="Eukaryota"/>
</dbReference>
<feature type="region of interest" description="Disordered" evidence="1">
    <location>
        <begin position="388"/>
        <end position="415"/>
    </location>
</feature>
<name>M7TMU3_EUTLA</name>
<evidence type="ECO:0000259" key="2">
    <source>
        <dbReference type="Pfam" id="PF12937"/>
    </source>
</evidence>
<dbReference type="Pfam" id="PF12937">
    <property type="entry name" value="F-box-like"/>
    <property type="match status" value="1"/>
</dbReference>
<dbReference type="KEGG" id="ela:UCREL1_4968"/>
<reference evidence="4" key="1">
    <citation type="journal article" date="2013" name="Genome Announc.">
        <title>Draft genome sequence of the grapevine dieback fungus Eutypa lata UCR-EL1.</title>
        <authorList>
            <person name="Blanco-Ulate B."/>
            <person name="Rolshausen P.E."/>
            <person name="Cantu D."/>
        </authorList>
    </citation>
    <scope>NUCLEOTIDE SEQUENCE [LARGE SCALE GENOMIC DNA]</scope>
    <source>
        <strain evidence="4">UCR-EL1</strain>
    </source>
</reference>
<feature type="domain" description="F-box" evidence="2">
    <location>
        <begin position="13"/>
        <end position="55"/>
    </location>
</feature>
<organism evidence="3 4">
    <name type="scientific">Eutypa lata (strain UCR-EL1)</name>
    <name type="common">Grapevine dieback disease fungus</name>
    <name type="synonym">Eutypa armeniacae</name>
    <dbReference type="NCBI Taxonomy" id="1287681"/>
    <lineage>
        <taxon>Eukaryota</taxon>
        <taxon>Fungi</taxon>
        <taxon>Dikarya</taxon>
        <taxon>Ascomycota</taxon>
        <taxon>Pezizomycotina</taxon>
        <taxon>Sordariomycetes</taxon>
        <taxon>Xylariomycetidae</taxon>
        <taxon>Xylariales</taxon>
        <taxon>Diatrypaceae</taxon>
        <taxon>Eutypa</taxon>
    </lineage>
</organism>
<evidence type="ECO:0000313" key="4">
    <source>
        <dbReference type="Proteomes" id="UP000012174"/>
    </source>
</evidence>
<dbReference type="InterPro" id="IPR036047">
    <property type="entry name" value="F-box-like_dom_sf"/>
</dbReference>
<keyword evidence="4" id="KW-1185">Reference proteome</keyword>
<dbReference type="AlphaFoldDB" id="M7TMU3"/>
<protein>
    <submittedName>
        <fullName evidence="3">Putative f-box domain-containing protein</fullName>
    </submittedName>
</protein>
<dbReference type="Gene3D" id="1.20.1280.50">
    <property type="match status" value="1"/>
</dbReference>
<feature type="compositionally biased region" description="Acidic residues" evidence="1">
    <location>
        <begin position="391"/>
        <end position="406"/>
    </location>
</feature>
<dbReference type="STRING" id="1287681.M7TMU3"/>
<dbReference type="InterPro" id="IPR032675">
    <property type="entry name" value="LRR_dom_sf"/>
</dbReference>
<dbReference type="HOGENOM" id="CLU_049913_0_0_1"/>
<dbReference type="Gene3D" id="3.80.10.10">
    <property type="entry name" value="Ribonuclease Inhibitor"/>
    <property type="match status" value="1"/>
</dbReference>
<evidence type="ECO:0000256" key="1">
    <source>
        <dbReference type="SAM" id="MobiDB-lite"/>
    </source>
</evidence>
<dbReference type="OMA" id="TYKGAPW"/>
<dbReference type="Proteomes" id="UP000012174">
    <property type="component" value="Unassembled WGS sequence"/>
</dbReference>
<proteinExistence type="predicted"/>
<dbReference type="InterPro" id="IPR001810">
    <property type="entry name" value="F-box_dom"/>
</dbReference>
<dbReference type="SUPFAM" id="SSF81383">
    <property type="entry name" value="F-box domain"/>
    <property type="match status" value="1"/>
</dbReference>
<dbReference type="OrthoDB" id="2522477at2759"/>
<dbReference type="EMBL" id="KB706316">
    <property type="protein sequence ID" value="EMR68030.1"/>
    <property type="molecule type" value="Genomic_DNA"/>
</dbReference>